<evidence type="ECO:0000313" key="2">
    <source>
        <dbReference type="Proteomes" id="UP000317835"/>
    </source>
</evidence>
<dbReference type="Proteomes" id="UP000317835">
    <property type="component" value="Chromosome"/>
</dbReference>
<dbReference type="KEGG" id="tpla:ElP_35600"/>
<reference evidence="1 2" key="1">
    <citation type="submission" date="2019-02" db="EMBL/GenBank/DDBJ databases">
        <title>Deep-cultivation of Planctomycetes and their phenomic and genomic characterization uncovers novel biology.</title>
        <authorList>
            <person name="Wiegand S."/>
            <person name="Jogler M."/>
            <person name="Boedeker C."/>
            <person name="Pinto D."/>
            <person name="Vollmers J."/>
            <person name="Rivas-Marin E."/>
            <person name="Kohn T."/>
            <person name="Peeters S.H."/>
            <person name="Heuer A."/>
            <person name="Rast P."/>
            <person name="Oberbeckmann S."/>
            <person name="Bunk B."/>
            <person name="Jeske O."/>
            <person name="Meyerdierks A."/>
            <person name="Storesund J.E."/>
            <person name="Kallscheuer N."/>
            <person name="Luecker S."/>
            <person name="Lage O.M."/>
            <person name="Pohl T."/>
            <person name="Merkel B.J."/>
            <person name="Hornburger P."/>
            <person name="Mueller R.-W."/>
            <person name="Bruemmer F."/>
            <person name="Labrenz M."/>
            <person name="Spormann A.M."/>
            <person name="Op den Camp H."/>
            <person name="Overmann J."/>
            <person name="Amann R."/>
            <person name="Jetten M.S.M."/>
            <person name="Mascher T."/>
            <person name="Medema M.H."/>
            <person name="Devos D.P."/>
            <person name="Kaster A.-K."/>
            <person name="Ovreas L."/>
            <person name="Rohde M."/>
            <person name="Galperin M.Y."/>
            <person name="Jogler C."/>
        </authorList>
    </citation>
    <scope>NUCLEOTIDE SEQUENCE [LARGE SCALE GENOMIC DNA]</scope>
    <source>
        <strain evidence="1 2">ElP</strain>
    </source>
</reference>
<keyword evidence="2" id="KW-1185">Reference proteome</keyword>
<dbReference type="Gene3D" id="3.20.20.80">
    <property type="entry name" value="Glycosidases"/>
    <property type="match status" value="1"/>
</dbReference>
<dbReference type="SUPFAM" id="SSF51445">
    <property type="entry name" value="(Trans)glycosidases"/>
    <property type="match status" value="1"/>
</dbReference>
<evidence type="ECO:0008006" key="3">
    <source>
        <dbReference type="Google" id="ProtNLM"/>
    </source>
</evidence>
<sequence>MARGTRGLPSERFPGGVSRALLGLVVIIGVTPARGQEPEPEAEQARPADAFVDSIGVNVHLGNTDTIYRRYDEIIRPRLAELGVRHVRDGLRAERRDVIARLNDLTTLGIRSILIVSPEEAVEITRAASASTWAVEGRNEPDNKGGGWEERTRQEQAALYRAIKGDPATDQLPVVISGMANTRDSPGKLGSLVESLDYGNMHSYPGGLPPTSGGWGIPLSKAIAEARKVCDGKPIVATETGYHNRLAERGHPGVSETAEAKYLPRLLLTYFDHGIARAYLYEFADEKPDPEYGDKEQHFGLLRVDGTPKPAFVALKNLIALLADPGPAFEPGALAHALEGDQQDIRRVLLARRDGTFDLILWQEVPSFDLSTREDIEVVPRALTLRLPAPVGRVEVYRPITSTEPDGRVEGRSEVPLRVPDDPLIVRIKPGPPGG</sequence>
<name>A0A518H491_9BACT</name>
<organism evidence="1 2">
    <name type="scientific">Tautonia plasticadhaerens</name>
    <dbReference type="NCBI Taxonomy" id="2527974"/>
    <lineage>
        <taxon>Bacteria</taxon>
        <taxon>Pseudomonadati</taxon>
        <taxon>Planctomycetota</taxon>
        <taxon>Planctomycetia</taxon>
        <taxon>Isosphaerales</taxon>
        <taxon>Isosphaeraceae</taxon>
        <taxon>Tautonia</taxon>
    </lineage>
</organism>
<evidence type="ECO:0000313" key="1">
    <source>
        <dbReference type="EMBL" id="QDV35656.1"/>
    </source>
</evidence>
<protein>
    <recommendedName>
        <fullName evidence="3">Glycoside hydrolase family 5 domain-containing protein</fullName>
    </recommendedName>
</protein>
<dbReference type="AlphaFoldDB" id="A0A518H491"/>
<accession>A0A518H491</accession>
<gene>
    <name evidence="1" type="ORF">ElP_35600</name>
</gene>
<dbReference type="InterPro" id="IPR017853">
    <property type="entry name" value="GH"/>
</dbReference>
<dbReference type="EMBL" id="CP036426">
    <property type="protein sequence ID" value="QDV35656.1"/>
    <property type="molecule type" value="Genomic_DNA"/>
</dbReference>
<proteinExistence type="predicted"/>